<gene>
    <name evidence="1" type="ORF">RirG_100310</name>
</gene>
<dbReference type="SUPFAM" id="SSF50978">
    <property type="entry name" value="WD40 repeat-like"/>
    <property type="match status" value="1"/>
</dbReference>
<evidence type="ECO:0000313" key="1">
    <source>
        <dbReference type="EMBL" id="EXX68952.1"/>
    </source>
</evidence>
<dbReference type="EMBL" id="JEMT01017051">
    <property type="protein sequence ID" value="EXX68952.1"/>
    <property type="molecule type" value="Genomic_DNA"/>
</dbReference>
<keyword evidence="2" id="KW-1185">Reference proteome</keyword>
<accession>A0A015JHG6</accession>
<organism evidence="1 2">
    <name type="scientific">Rhizophagus irregularis (strain DAOM 197198w)</name>
    <name type="common">Glomus intraradices</name>
    <dbReference type="NCBI Taxonomy" id="1432141"/>
    <lineage>
        <taxon>Eukaryota</taxon>
        <taxon>Fungi</taxon>
        <taxon>Fungi incertae sedis</taxon>
        <taxon>Mucoromycota</taxon>
        <taxon>Glomeromycotina</taxon>
        <taxon>Glomeromycetes</taxon>
        <taxon>Glomerales</taxon>
        <taxon>Glomeraceae</taxon>
        <taxon>Rhizophagus</taxon>
    </lineage>
</organism>
<sequence length="92" mass="10647">MSNIAVEIDIGNDIDKPHNSEPITKIEISPNEEYLVTYSNYDHSIAGWNINECPFKPELFIKLDSDKILYQIFVSNDKKLAYIDYNEYLGKS</sequence>
<dbReference type="OrthoDB" id="2442002at2759"/>
<name>A0A015JHG6_RHIIW</name>
<protein>
    <submittedName>
        <fullName evidence="1">Uncharacterized protein</fullName>
    </submittedName>
</protein>
<evidence type="ECO:0000313" key="2">
    <source>
        <dbReference type="Proteomes" id="UP000022910"/>
    </source>
</evidence>
<dbReference type="Proteomes" id="UP000022910">
    <property type="component" value="Unassembled WGS sequence"/>
</dbReference>
<dbReference type="InterPro" id="IPR036322">
    <property type="entry name" value="WD40_repeat_dom_sf"/>
</dbReference>
<comment type="caution">
    <text evidence="1">The sequence shown here is derived from an EMBL/GenBank/DDBJ whole genome shotgun (WGS) entry which is preliminary data.</text>
</comment>
<reference evidence="1 2" key="1">
    <citation type="submission" date="2014-02" db="EMBL/GenBank/DDBJ databases">
        <title>Single nucleus genome sequencing reveals high similarity among nuclei of an endomycorrhizal fungus.</title>
        <authorList>
            <person name="Lin K."/>
            <person name="Geurts R."/>
            <person name="Zhang Z."/>
            <person name="Limpens E."/>
            <person name="Saunders D.G."/>
            <person name="Mu D."/>
            <person name="Pang E."/>
            <person name="Cao H."/>
            <person name="Cha H."/>
            <person name="Lin T."/>
            <person name="Zhou Q."/>
            <person name="Shang Y."/>
            <person name="Li Y."/>
            <person name="Ivanov S."/>
            <person name="Sharma T."/>
            <person name="Velzen R.V."/>
            <person name="Ruijter N.D."/>
            <person name="Aanen D.K."/>
            <person name="Win J."/>
            <person name="Kamoun S."/>
            <person name="Bisseling T."/>
            <person name="Huang S."/>
        </authorList>
    </citation>
    <scope>NUCLEOTIDE SEQUENCE [LARGE SCALE GENOMIC DNA]</scope>
    <source>
        <strain evidence="2">DAOM197198w</strain>
    </source>
</reference>
<proteinExistence type="predicted"/>
<dbReference type="AlphaFoldDB" id="A0A015JHG6"/>
<dbReference type="HOGENOM" id="CLU_2414454_0_0_1"/>